<dbReference type="EMBL" id="JBHSIU010000122">
    <property type="protein sequence ID" value="MFC5007378.1"/>
    <property type="molecule type" value="Genomic_DNA"/>
</dbReference>
<comment type="cofactor">
    <cofactor evidence="1">
        <name>a divalent metal cation</name>
        <dbReference type="ChEBI" id="CHEBI:60240"/>
    </cofactor>
</comment>
<evidence type="ECO:0000313" key="5">
    <source>
        <dbReference type="EMBL" id="MFC5007378.1"/>
    </source>
</evidence>
<keyword evidence="6" id="KW-1185">Reference proteome</keyword>
<dbReference type="Proteomes" id="UP001595912">
    <property type="component" value="Unassembled WGS sequence"/>
</dbReference>
<dbReference type="Pfam" id="PF13359">
    <property type="entry name" value="DDE_Tnp_4"/>
    <property type="match status" value="1"/>
</dbReference>
<evidence type="ECO:0000256" key="2">
    <source>
        <dbReference type="ARBA" id="ARBA00022723"/>
    </source>
</evidence>
<protein>
    <submittedName>
        <fullName evidence="5">Transposase family protein</fullName>
    </submittedName>
</protein>
<comment type="caution">
    <text evidence="5">The sequence shown here is derived from an EMBL/GenBank/DDBJ whole genome shotgun (WGS) entry which is preliminary data.</text>
</comment>
<feature type="compositionally biased region" description="Basic and acidic residues" evidence="3">
    <location>
        <begin position="1"/>
        <end position="12"/>
    </location>
</feature>
<evidence type="ECO:0000256" key="3">
    <source>
        <dbReference type="SAM" id="MobiDB-lite"/>
    </source>
</evidence>
<feature type="domain" description="DDE Tnp4" evidence="4">
    <location>
        <begin position="2"/>
        <end position="63"/>
    </location>
</feature>
<feature type="region of interest" description="Disordered" evidence="3">
    <location>
        <begin position="1"/>
        <end position="21"/>
    </location>
</feature>
<dbReference type="RefSeq" id="WP_380128023.1">
    <property type="nucleotide sequence ID" value="NZ_JBHSIU010000122.1"/>
</dbReference>
<evidence type="ECO:0000313" key="6">
    <source>
        <dbReference type="Proteomes" id="UP001595912"/>
    </source>
</evidence>
<name>A0ABV9WFX6_9ACTN</name>
<gene>
    <name evidence="5" type="ORF">ACFPIJ_57405</name>
</gene>
<organism evidence="5 6">
    <name type="scientific">Dactylosporangium cerinum</name>
    <dbReference type="NCBI Taxonomy" id="1434730"/>
    <lineage>
        <taxon>Bacteria</taxon>
        <taxon>Bacillati</taxon>
        <taxon>Actinomycetota</taxon>
        <taxon>Actinomycetes</taxon>
        <taxon>Micromonosporales</taxon>
        <taxon>Micromonosporaceae</taxon>
        <taxon>Dactylosporangium</taxon>
    </lineage>
</organism>
<reference evidence="6" key="1">
    <citation type="journal article" date="2019" name="Int. J. Syst. Evol. Microbiol.">
        <title>The Global Catalogue of Microorganisms (GCM) 10K type strain sequencing project: providing services to taxonomists for standard genome sequencing and annotation.</title>
        <authorList>
            <consortium name="The Broad Institute Genomics Platform"/>
            <consortium name="The Broad Institute Genome Sequencing Center for Infectious Disease"/>
            <person name="Wu L."/>
            <person name="Ma J."/>
        </authorList>
    </citation>
    <scope>NUCLEOTIDE SEQUENCE [LARGE SCALE GENOMIC DNA]</scope>
    <source>
        <strain evidence="6">CGMCC 4.7152</strain>
    </source>
</reference>
<accession>A0ABV9WFX6</accession>
<keyword evidence="2" id="KW-0479">Metal-binding</keyword>
<dbReference type="InterPro" id="IPR027806">
    <property type="entry name" value="HARBI1_dom"/>
</dbReference>
<evidence type="ECO:0000256" key="1">
    <source>
        <dbReference type="ARBA" id="ARBA00001968"/>
    </source>
</evidence>
<sequence length="72" mass="8335">MITPDRKPRGGELTDGQKASNRSVNRIRAAVERAIAHLKSWKILKTGYHRIMHDFSDILRTVTMLEIYRAWG</sequence>
<proteinExistence type="predicted"/>
<evidence type="ECO:0000259" key="4">
    <source>
        <dbReference type="Pfam" id="PF13359"/>
    </source>
</evidence>